<keyword evidence="9" id="KW-0472">Membrane</keyword>
<evidence type="ECO:0000256" key="1">
    <source>
        <dbReference type="ARBA" id="ARBA00004533"/>
    </source>
</evidence>
<dbReference type="NCBIfam" id="TIGR01709">
    <property type="entry name" value="typeII_sec_gspL"/>
    <property type="match status" value="1"/>
</dbReference>
<keyword evidence="5" id="KW-0997">Cell inner membrane</keyword>
<keyword evidence="6" id="KW-0812">Transmembrane</keyword>
<dbReference type="KEGG" id="paby:Ga0080574_TMP3705"/>
<comment type="similarity">
    <text evidence="2">Belongs to the GSP L family.</text>
</comment>
<evidence type="ECO:0000259" key="10">
    <source>
        <dbReference type="Pfam" id="PF12693"/>
    </source>
</evidence>
<dbReference type="EMBL" id="CP015093">
    <property type="protein sequence ID" value="APZ54039.1"/>
    <property type="molecule type" value="Genomic_DNA"/>
</dbReference>
<sequence>MRAGQGQASADQVTLVPGIEVALLSLDLPGRLRGQAREQVARRQLADRMGLSEEDTAMRPFARPGEADRWTGVFLMARERLDAWRGLAGRAVLPDYLALPTAEDVWTVAHDPETASVQVRLGPGDGFSAAPAVTLALLERALAETPPPAGILRLGAPSEALDAWLRDTAIPVTQSGEEIAALGLPEPQTLAHGELLCDLRNDPLAARARLARQVLPWRWPLLLAGLTVLLWSAAQLIAIDRLDTRREAVATATRDLVREHFVPTGPILDIRVQVSRALAERRSAATGDETGDDPIALAGRVAEVIARSEAQPEEISYTRAGGLTLVLRLPDFAAAERIATLLDEAGIAATVAESRARENAAGVRSTFQIGDAGARP</sequence>
<dbReference type="GO" id="GO:0005886">
    <property type="term" value="C:plasma membrane"/>
    <property type="evidence" value="ECO:0007669"/>
    <property type="project" value="UniProtKB-SubCell"/>
</dbReference>
<evidence type="ECO:0000256" key="7">
    <source>
        <dbReference type="ARBA" id="ARBA00022927"/>
    </source>
</evidence>
<keyword evidence="3" id="KW-0813">Transport</keyword>
<reference evidence="11 12" key="1">
    <citation type="submission" date="2016-04" db="EMBL/GenBank/DDBJ databases">
        <title>Deep-sea bacteria in the southern Pacific.</title>
        <authorList>
            <person name="Tang K."/>
        </authorList>
    </citation>
    <scope>NUCLEOTIDE SEQUENCE [LARGE SCALE GENOMIC DNA]</scope>
    <source>
        <strain evidence="11 12">JLT2014</strain>
    </source>
</reference>
<dbReference type="InterPro" id="IPR025691">
    <property type="entry name" value="GspL_pp_dom"/>
</dbReference>
<dbReference type="GO" id="GO:0009276">
    <property type="term" value="C:Gram-negative-bacterium-type cell wall"/>
    <property type="evidence" value="ECO:0007669"/>
    <property type="project" value="InterPro"/>
</dbReference>
<evidence type="ECO:0000256" key="4">
    <source>
        <dbReference type="ARBA" id="ARBA00022475"/>
    </source>
</evidence>
<keyword evidence="7" id="KW-0653">Protein transport</keyword>
<evidence type="ECO:0000256" key="6">
    <source>
        <dbReference type="ARBA" id="ARBA00022692"/>
    </source>
</evidence>
<evidence type="ECO:0000256" key="2">
    <source>
        <dbReference type="ARBA" id="ARBA00005318"/>
    </source>
</evidence>
<dbReference type="InterPro" id="IPR007812">
    <property type="entry name" value="T2SS_protein-GspL"/>
</dbReference>
<evidence type="ECO:0000256" key="8">
    <source>
        <dbReference type="ARBA" id="ARBA00022989"/>
    </source>
</evidence>
<keyword evidence="8" id="KW-1133">Transmembrane helix</keyword>
<dbReference type="Pfam" id="PF12693">
    <property type="entry name" value="GspL_C"/>
    <property type="match status" value="1"/>
</dbReference>
<accession>A0A1P8UXC0</accession>
<keyword evidence="4" id="KW-1003">Cell membrane</keyword>
<name>A0A1P8UXC0_9RHOB</name>
<evidence type="ECO:0000256" key="3">
    <source>
        <dbReference type="ARBA" id="ARBA00022448"/>
    </source>
</evidence>
<dbReference type="AlphaFoldDB" id="A0A1P8UXC0"/>
<dbReference type="GO" id="GO:0015628">
    <property type="term" value="P:protein secretion by the type II secretion system"/>
    <property type="evidence" value="ECO:0007669"/>
    <property type="project" value="InterPro"/>
</dbReference>
<organism evidence="11 12">
    <name type="scientific">Salipiger abyssi</name>
    <dbReference type="NCBI Taxonomy" id="1250539"/>
    <lineage>
        <taxon>Bacteria</taxon>
        <taxon>Pseudomonadati</taxon>
        <taxon>Pseudomonadota</taxon>
        <taxon>Alphaproteobacteria</taxon>
        <taxon>Rhodobacterales</taxon>
        <taxon>Roseobacteraceae</taxon>
        <taxon>Salipiger</taxon>
    </lineage>
</organism>
<proteinExistence type="inferred from homology"/>
<dbReference type="STRING" id="1250539.Ga0080574_TMP3705"/>
<evidence type="ECO:0000256" key="5">
    <source>
        <dbReference type="ARBA" id="ARBA00022519"/>
    </source>
</evidence>
<dbReference type="GO" id="GO:0015627">
    <property type="term" value="C:type II protein secretion system complex"/>
    <property type="evidence" value="ECO:0007669"/>
    <property type="project" value="InterPro"/>
</dbReference>
<dbReference type="Proteomes" id="UP000187059">
    <property type="component" value="Chromosome"/>
</dbReference>
<evidence type="ECO:0000313" key="12">
    <source>
        <dbReference type="Proteomes" id="UP000187059"/>
    </source>
</evidence>
<evidence type="ECO:0000313" key="11">
    <source>
        <dbReference type="EMBL" id="APZ54039.1"/>
    </source>
</evidence>
<gene>
    <name evidence="11" type="ORF">Ga0080574_TMP3705</name>
</gene>
<comment type="subcellular location">
    <subcellularLocation>
        <location evidence="1">Cell inner membrane</location>
    </subcellularLocation>
</comment>
<evidence type="ECO:0000256" key="9">
    <source>
        <dbReference type="ARBA" id="ARBA00023136"/>
    </source>
</evidence>
<protein>
    <submittedName>
        <fullName evidence="11">Type II secretion system protein L</fullName>
    </submittedName>
</protein>
<feature type="domain" description="GspL periplasmic" evidence="10">
    <location>
        <begin position="212"/>
        <end position="348"/>
    </location>
</feature>
<dbReference type="Gene3D" id="3.30.420.380">
    <property type="match status" value="1"/>
</dbReference>
<keyword evidence="12" id="KW-1185">Reference proteome</keyword>